<keyword evidence="7" id="KW-1185">Reference proteome</keyword>
<sequence>MLSCEPLLKSDCVLDVNVTKNEETKSQPWPRSLARTWTTMLLLVTCLLYCARMAMPVCAVTMATQFSWSKTESGVVMSGFFWGYCFTQVLGGHASDRIGGERVLLWSTTAWAFITAVTPVLVRLNVSPLVTMTIARFLMGLFQGVHYPCLASVCAQRVEEGQRGFMMSVMGCGSHLGLLAVGGAGSVILELYSWEPVFEIVGFFSFLWVFSVKYLLKAIMPEMPSNHAPKLSQQQSASFWLKLCTEPAVLSMVFAHICFSGSSYTLISWLPTFFKETYPHAQGWVFNVVPWIVAIVLSLIGGSLSSYLIKIGYSTTTVRKMMQFCSMGISGVFLLMLCRNPSFSSAVALVSAVVGLSTFNSRQEQILI</sequence>
<keyword evidence="2 5" id="KW-0812">Transmembrane</keyword>
<dbReference type="AlphaFoldDB" id="A0A8M1KHN7"/>
<evidence type="ECO:0000259" key="6">
    <source>
        <dbReference type="PROSITE" id="PS50850"/>
    </source>
</evidence>
<dbReference type="InterPro" id="IPR020846">
    <property type="entry name" value="MFS_dom"/>
</dbReference>
<feature type="transmembrane region" description="Helical" evidence="5">
    <location>
        <begin position="40"/>
        <end position="62"/>
    </location>
</feature>
<evidence type="ECO:0000256" key="4">
    <source>
        <dbReference type="ARBA" id="ARBA00023136"/>
    </source>
</evidence>
<feature type="transmembrane region" description="Helical" evidence="5">
    <location>
        <begin position="103"/>
        <end position="122"/>
    </location>
</feature>
<feature type="transmembrane region" description="Helical" evidence="5">
    <location>
        <begin position="74"/>
        <end position="91"/>
    </location>
</feature>
<evidence type="ECO:0000256" key="5">
    <source>
        <dbReference type="SAM" id="Phobius"/>
    </source>
</evidence>
<feature type="transmembrane region" description="Helical" evidence="5">
    <location>
        <begin position="176"/>
        <end position="194"/>
    </location>
</feature>
<protein>
    <submittedName>
        <fullName evidence="8">Solute carrier family 17 member 9-like</fullName>
    </submittedName>
</protein>
<dbReference type="PROSITE" id="PS50850">
    <property type="entry name" value="MFS"/>
    <property type="match status" value="1"/>
</dbReference>
<dbReference type="GO" id="GO:0016020">
    <property type="term" value="C:membrane"/>
    <property type="evidence" value="ECO:0007669"/>
    <property type="project" value="UniProtKB-SubCell"/>
</dbReference>
<dbReference type="GO" id="GO:0022857">
    <property type="term" value="F:transmembrane transporter activity"/>
    <property type="evidence" value="ECO:0007669"/>
    <property type="project" value="InterPro"/>
</dbReference>
<comment type="subcellular location">
    <subcellularLocation>
        <location evidence="1">Membrane</location>
        <topology evidence="1">Multi-pass membrane protein</topology>
    </subcellularLocation>
</comment>
<dbReference type="GeneID" id="105906369"/>
<feature type="transmembrane region" description="Helical" evidence="5">
    <location>
        <begin position="200"/>
        <end position="216"/>
    </location>
</feature>
<dbReference type="Pfam" id="PF07690">
    <property type="entry name" value="MFS_1"/>
    <property type="match status" value="1"/>
</dbReference>
<dbReference type="PANTHER" id="PTHR11662">
    <property type="entry name" value="SOLUTE CARRIER FAMILY 17"/>
    <property type="match status" value="1"/>
</dbReference>
<evidence type="ECO:0000256" key="2">
    <source>
        <dbReference type="ARBA" id="ARBA00022692"/>
    </source>
</evidence>
<name>A0A8M1KHN7_CLUHA</name>
<gene>
    <name evidence="8" type="primary">LOC105906369</name>
</gene>
<keyword evidence="4 5" id="KW-0472">Membrane</keyword>
<evidence type="ECO:0000256" key="1">
    <source>
        <dbReference type="ARBA" id="ARBA00004141"/>
    </source>
</evidence>
<dbReference type="RefSeq" id="XP_042563586.1">
    <property type="nucleotide sequence ID" value="XM_042707652.1"/>
</dbReference>
<evidence type="ECO:0000313" key="8">
    <source>
        <dbReference type="RefSeq" id="XP_042563586.1"/>
    </source>
</evidence>
<feature type="domain" description="Major facilitator superfamily (MFS) profile" evidence="6">
    <location>
        <begin position="37"/>
        <end position="368"/>
    </location>
</feature>
<keyword evidence="3 5" id="KW-1133">Transmembrane helix</keyword>
<dbReference type="PANTHER" id="PTHR11662:SF279">
    <property type="entry name" value="VOLTAGE-GATED PURINE NUCLEOTIDE UNIPORTER SLC17A9"/>
    <property type="match status" value="1"/>
</dbReference>
<dbReference type="GO" id="GO:0015867">
    <property type="term" value="P:ATP transport"/>
    <property type="evidence" value="ECO:0007669"/>
    <property type="project" value="TreeGrafter"/>
</dbReference>
<feature type="transmembrane region" description="Helical" evidence="5">
    <location>
        <begin position="134"/>
        <end position="155"/>
    </location>
</feature>
<dbReference type="Proteomes" id="UP000515152">
    <property type="component" value="Chromosome 4"/>
</dbReference>
<dbReference type="OrthoDB" id="2985014at2759"/>
<dbReference type="InterPro" id="IPR011701">
    <property type="entry name" value="MFS"/>
</dbReference>
<evidence type="ECO:0000256" key="3">
    <source>
        <dbReference type="ARBA" id="ARBA00022989"/>
    </source>
</evidence>
<reference evidence="8" key="1">
    <citation type="submission" date="2025-08" db="UniProtKB">
        <authorList>
            <consortium name="RefSeq"/>
        </authorList>
    </citation>
    <scope>IDENTIFICATION</scope>
</reference>
<proteinExistence type="predicted"/>
<dbReference type="KEGG" id="char:105906369"/>
<feature type="transmembrane region" description="Helical" evidence="5">
    <location>
        <begin position="289"/>
        <end position="309"/>
    </location>
</feature>
<dbReference type="InterPro" id="IPR050382">
    <property type="entry name" value="MFS_Na/Anion_cotransporter"/>
</dbReference>
<dbReference type="FunFam" id="1.20.1250.20:FF:000059">
    <property type="entry name" value="Solute carrier family 17 member 9"/>
    <property type="match status" value="1"/>
</dbReference>
<accession>A0A8M1KHN7</accession>
<feature type="transmembrane region" description="Helical" evidence="5">
    <location>
        <begin position="248"/>
        <end position="269"/>
    </location>
</feature>
<organism evidence="7 8">
    <name type="scientific">Clupea harengus</name>
    <name type="common">Atlantic herring</name>
    <dbReference type="NCBI Taxonomy" id="7950"/>
    <lineage>
        <taxon>Eukaryota</taxon>
        <taxon>Metazoa</taxon>
        <taxon>Chordata</taxon>
        <taxon>Craniata</taxon>
        <taxon>Vertebrata</taxon>
        <taxon>Euteleostomi</taxon>
        <taxon>Actinopterygii</taxon>
        <taxon>Neopterygii</taxon>
        <taxon>Teleostei</taxon>
        <taxon>Clupei</taxon>
        <taxon>Clupeiformes</taxon>
        <taxon>Clupeoidei</taxon>
        <taxon>Clupeidae</taxon>
        <taxon>Clupea</taxon>
    </lineage>
</organism>
<evidence type="ECO:0000313" key="7">
    <source>
        <dbReference type="Proteomes" id="UP000515152"/>
    </source>
</evidence>